<accession>A0A4Z2J3Z6</accession>
<sequence>MQPLPSQPCVHHQWEGDQSSTAERGLHTVMRLCRSHSESERQPGTSQALSGSIWGGGGHLSFFWCWLDWGAIRHSSSSSTTEPVMVCVLHPNSKLVLRLPPFCSLCPVSAGSPFPPPPFYFSSHLYSFSYRYRRALNSGSRGTFLSMTPREQAGNIFPSTMSSLSFVPSCLDAYRCFWWSPLDPCGSSDGGGAGTETMRATPAIKNLTRLGRILK</sequence>
<evidence type="ECO:0000256" key="1">
    <source>
        <dbReference type="SAM" id="MobiDB-lite"/>
    </source>
</evidence>
<organism evidence="2 3">
    <name type="scientific">Liparis tanakae</name>
    <name type="common">Tanaka's snailfish</name>
    <dbReference type="NCBI Taxonomy" id="230148"/>
    <lineage>
        <taxon>Eukaryota</taxon>
        <taxon>Metazoa</taxon>
        <taxon>Chordata</taxon>
        <taxon>Craniata</taxon>
        <taxon>Vertebrata</taxon>
        <taxon>Euteleostomi</taxon>
        <taxon>Actinopterygii</taxon>
        <taxon>Neopterygii</taxon>
        <taxon>Teleostei</taxon>
        <taxon>Neoteleostei</taxon>
        <taxon>Acanthomorphata</taxon>
        <taxon>Eupercaria</taxon>
        <taxon>Perciformes</taxon>
        <taxon>Cottioidei</taxon>
        <taxon>Cottales</taxon>
        <taxon>Liparidae</taxon>
        <taxon>Liparis</taxon>
    </lineage>
</organism>
<dbReference type="AlphaFoldDB" id="A0A4Z2J3Z6"/>
<comment type="caution">
    <text evidence="2">The sequence shown here is derived from an EMBL/GenBank/DDBJ whole genome shotgun (WGS) entry which is preliminary data.</text>
</comment>
<evidence type="ECO:0000313" key="3">
    <source>
        <dbReference type="Proteomes" id="UP000314294"/>
    </source>
</evidence>
<evidence type="ECO:0000313" key="2">
    <source>
        <dbReference type="EMBL" id="TNN85065.1"/>
    </source>
</evidence>
<proteinExistence type="predicted"/>
<dbReference type="Proteomes" id="UP000314294">
    <property type="component" value="Unassembled WGS sequence"/>
</dbReference>
<reference evidence="2 3" key="1">
    <citation type="submission" date="2019-03" db="EMBL/GenBank/DDBJ databases">
        <title>First draft genome of Liparis tanakae, snailfish: a comprehensive survey of snailfish specific genes.</title>
        <authorList>
            <person name="Kim W."/>
            <person name="Song I."/>
            <person name="Jeong J.-H."/>
            <person name="Kim D."/>
            <person name="Kim S."/>
            <person name="Ryu S."/>
            <person name="Song J.Y."/>
            <person name="Lee S.K."/>
        </authorList>
    </citation>
    <scope>NUCLEOTIDE SEQUENCE [LARGE SCALE GENOMIC DNA]</scope>
    <source>
        <tissue evidence="2">Muscle</tissue>
    </source>
</reference>
<gene>
    <name evidence="2" type="ORF">EYF80_004719</name>
</gene>
<dbReference type="EMBL" id="SRLO01000023">
    <property type="protein sequence ID" value="TNN85065.1"/>
    <property type="molecule type" value="Genomic_DNA"/>
</dbReference>
<protein>
    <submittedName>
        <fullName evidence="2">Uncharacterized protein</fullName>
    </submittedName>
</protein>
<name>A0A4Z2J3Z6_9TELE</name>
<feature type="region of interest" description="Disordered" evidence="1">
    <location>
        <begin position="1"/>
        <end position="20"/>
    </location>
</feature>
<keyword evidence="3" id="KW-1185">Reference proteome</keyword>